<feature type="domain" description="Serine hydroxymethyltransferase-like" evidence="13">
    <location>
        <begin position="7"/>
        <end position="381"/>
    </location>
</feature>
<keyword evidence="7 11" id="KW-0028">Amino-acid biosynthesis</keyword>
<evidence type="ECO:0000256" key="11">
    <source>
        <dbReference type="HAMAP-Rule" id="MF_00051"/>
    </source>
</evidence>
<evidence type="ECO:0000256" key="12">
    <source>
        <dbReference type="PIRSR" id="PIRSR000412-50"/>
    </source>
</evidence>
<evidence type="ECO:0000256" key="2">
    <source>
        <dbReference type="ARBA" id="ARBA00004496"/>
    </source>
</evidence>
<comment type="similarity">
    <text evidence="3 11">Belongs to the SHMT family.</text>
</comment>
<comment type="pathway">
    <text evidence="11">One-carbon metabolism; tetrahydrofolate interconversion.</text>
</comment>
<proteinExistence type="inferred from homology"/>
<dbReference type="Proteomes" id="UP000295518">
    <property type="component" value="Unassembled WGS sequence"/>
</dbReference>
<dbReference type="SUPFAM" id="SSF53383">
    <property type="entry name" value="PLP-dependent transferases"/>
    <property type="match status" value="1"/>
</dbReference>
<dbReference type="InterPro" id="IPR015421">
    <property type="entry name" value="PyrdxlP-dep_Trfase_major"/>
</dbReference>
<dbReference type="GO" id="GO:0005829">
    <property type="term" value="C:cytosol"/>
    <property type="evidence" value="ECO:0007669"/>
    <property type="project" value="TreeGrafter"/>
</dbReference>
<comment type="subunit">
    <text evidence="4 11">Homodimer.</text>
</comment>
<evidence type="ECO:0000313" key="15">
    <source>
        <dbReference type="Proteomes" id="UP000295518"/>
    </source>
</evidence>
<evidence type="ECO:0000256" key="3">
    <source>
        <dbReference type="ARBA" id="ARBA00006376"/>
    </source>
</evidence>
<dbReference type="InterPro" id="IPR049943">
    <property type="entry name" value="Ser_HO-MeTrfase-like"/>
</dbReference>
<feature type="site" description="Plays an important role in substrate specificity" evidence="11">
    <location>
        <position position="225"/>
    </location>
</feature>
<keyword evidence="6 11" id="KW-0554">One-carbon metabolism</keyword>
<dbReference type="GO" id="GO:0004372">
    <property type="term" value="F:glycine hydroxymethyltransferase activity"/>
    <property type="evidence" value="ECO:0007669"/>
    <property type="project" value="UniProtKB-UniRule"/>
</dbReference>
<dbReference type="GO" id="GO:0008168">
    <property type="term" value="F:methyltransferase activity"/>
    <property type="evidence" value="ECO:0007669"/>
    <property type="project" value="UniProtKB-KW"/>
</dbReference>
<dbReference type="InterPro" id="IPR015424">
    <property type="entry name" value="PyrdxlP-dep_Trfase"/>
</dbReference>
<dbReference type="PIRSF" id="PIRSF000412">
    <property type="entry name" value="SHMT"/>
    <property type="match status" value="1"/>
</dbReference>
<dbReference type="FunFam" id="3.40.640.10:FF:000001">
    <property type="entry name" value="Serine hydroxymethyltransferase"/>
    <property type="match status" value="1"/>
</dbReference>
<dbReference type="EC" id="2.1.2.1" evidence="11"/>
<evidence type="ECO:0000256" key="10">
    <source>
        <dbReference type="ARBA" id="ARBA00054606"/>
    </source>
</evidence>
<dbReference type="UniPathway" id="UPA00193"/>
<dbReference type="CDD" id="cd00378">
    <property type="entry name" value="SHMT"/>
    <property type="match status" value="1"/>
</dbReference>
<comment type="cofactor">
    <cofactor evidence="1 11 12">
        <name>pyridoxal 5'-phosphate</name>
        <dbReference type="ChEBI" id="CHEBI:597326"/>
    </cofactor>
</comment>
<evidence type="ECO:0000313" key="14">
    <source>
        <dbReference type="EMBL" id="TDO20480.1"/>
    </source>
</evidence>
<name>A0A4R6IDY4_9MOLU</name>
<evidence type="ECO:0000256" key="4">
    <source>
        <dbReference type="ARBA" id="ARBA00011738"/>
    </source>
</evidence>
<dbReference type="Gene3D" id="3.40.640.10">
    <property type="entry name" value="Type I PLP-dependent aspartate aminotransferase-like (Major domain)"/>
    <property type="match status" value="1"/>
</dbReference>
<sequence length="415" mass="45860">MYKKIELNDKELEQAINLELKRQMEHVELIASENYVSEDVLKATGSILTNKYAEGFPGKRYYGGCEYVDLVENLAIERAKKLFNVEYVNVQAHSGSSANAAALAALAAPGSKILGMSLSSGGHLTHGYKINFSGKFYSSFTYDVDENGYIDYEKVRQIAHIVKPQVIITGYSAYAREIDFVKFKQIADEVKAKLFADISHIAGLVAAKEHSSPVGIADLIMTTTHKTLRGSRGAILMTHDPEIAKSVDKWIFPGYQGGPLMHSIAGKAVAFKEALDPKFIYYAKQVKKNAKAMAAKFMELGVPVVTGGTDNHLFTINVDKGYGLSGKEAETIFESINITTNKNTIPFDTRSPMVTSGIRIGSPAMTSRGLKEKEFIQLATIMDKALRNHTNEKILKDLKIEILSLVNKFEIPKKY</sequence>
<keyword evidence="5 11" id="KW-0963">Cytoplasm</keyword>
<dbReference type="UniPathway" id="UPA00288">
    <property type="reaction ID" value="UER01023"/>
</dbReference>
<dbReference type="InterPro" id="IPR039429">
    <property type="entry name" value="SHMT-like_dom"/>
</dbReference>
<evidence type="ECO:0000256" key="1">
    <source>
        <dbReference type="ARBA" id="ARBA00001933"/>
    </source>
</evidence>
<protein>
    <recommendedName>
        <fullName evidence="11">Serine hydroxymethyltransferase</fullName>
        <shortName evidence="11">SHMT</shortName>
        <shortName evidence="11">Serine methylase</shortName>
        <ecNumber evidence="11">2.1.2.1</ecNumber>
    </recommendedName>
</protein>
<dbReference type="PANTHER" id="PTHR11680:SF50">
    <property type="entry name" value="SERINE HYDROXYMETHYLTRANSFERASE"/>
    <property type="match status" value="1"/>
</dbReference>
<gene>
    <name evidence="11" type="primary">glyA</name>
    <name evidence="14" type="ORF">EI74_0310</name>
</gene>
<organism evidence="14 15">
    <name type="scientific">Mycoplasma testudineum</name>
    <dbReference type="NCBI Taxonomy" id="244584"/>
    <lineage>
        <taxon>Bacteria</taxon>
        <taxon>Bacillati</taxon>
        <taxon>Mycoplasmatota</taxon>
        <taxon>Mollicutes</taxon>
        <taxon>Mycoplasmataceae</taxon>
        <taxon>Mycoplasma</taxon>
    </lineage>
</organism>
<comment type="subcellular location">
    <subcellularLocation>
        <location evidence="2 11">Cytoplasm</location>
    </subcellularLocation>
</comment>
<dbReference type="Pfam" id="PF00464">
    <property type="entry name" value="SHMT"/>
    <property type="match status" value="1"/>
</dbReference>
<feature type="binding site" evidence="11">
    <location>
        <position position="118"/>
    </location>
    <ligand>
        <name>(6S)-5,6,7,8-tetrahydrofolate</name>
        <dbReference type="ChEBI" id="CHEBI:57453"/>
    </ligand>
</feature>
<dbReference type="EMBL" id="SNWN01000010">
    <property type="protein sequence ID" value="TDO20480.1"/>
    <property type="molecule type" value="Genomic_DNA"/>
</dbReference>
<dbReference type="AlphaFoldDB" id="A0A4R6IDY4"/>
<evidence type="ECO:0000256" key="5">
    <source>
        <dbReference type="ARBA" id="ARBA00022490"/>
    </source>
</evidence>
<dbReference type="HAMAP" id="MF_00051">
    <property type="entry name" value="SHMT"/>
    <property type="match status" value="1"/>
</dbReference>
<dbReference type="OrthoDB" id="9803846at2"/>
<dbReference type="InterPro" id="IPR015422">
    <property type="entry name" value="PyrdxlP-dep_Trfase_small"/>
</dbReference>
<reference evidence="14 15" key="1">
    <citation type="submission" date="2019-03" db="EMBL/GenBank/DDBJ databases">
        <title>Genomic Encyclopedia of Archaeal and Bacterial Type Strains, Phase II (KMG-II): from individual species to whole genera.</title>
        <authorList>
            <person name="Goeker M."/>
        </authorList>
    </citation>
    <scope>NUCLEOTIDE SEQUENCE [LARGE SCALE GENOMIC DNA]</scope>
    <source>
        <strain evidence="14 15">ATCC 700618</strain>
    </source>
</reference>
<keyword evidence="9 11" id="KW-0663">Pyridoxal phosphate</keyword>
<dbReference type="GO" id="GO:0019264">
    <property type="term" value="P:glycine biosynthetic process from serine"/>
    <property type="evidence" value="ECO:0007669"/>
    <property type="project" value="UniProtKB-UniRule"/>
</dbReference>
<keyword evidence="8 11" id="KW-0808">Transferase</keyword>
<dbReference type="InterPro" id="IPR001085">
    <property type="entry name" value="Ser_HO-MeTrfase"/>
</dbReference>
<evidence type="ECO:0000259" key="13">
    <source>
        <dbReference type="Pfam" id="PF00464"/>
    </source>
</evidence>
<dbReference type="GO" id="GO:0032259">
    <property type="term" value="P:methylation"/>
    <property type="evidence" value="ECO:0007669"/>
    <property type="project" value="UniProtKB-KW"/>
</dbReference>
<dbReference type="RefSeq" id="WP_094254480.1">
    <property type="nucleotide sequence ID" value="NZ_NNCE01000002.1"/>
</dbReference>
<keyword evidence="14" id="KW-0489">Methyltransferase</keyword>
<feature type="modified residue" description="N6-(pyridoxal phosphate)lysine" evidence="11 12">
    <location>
        <position position="226"/>
    </location>
</feature>
<dbReference type="NCBIfam" id="NF000586">
    <property type="entry name" value="PRK00011.1"/>
    <property type="match status" value="1"/>
</dbReference>
<feature type="binding site" evidence="11">
    <location>
        <begin position="122"/>
        <end position="124"/>
    </location>
    <ligand>
        <name>(6S)-5,6,7,8-tetrahydrofolate</name>
        <dbReference type="ChEBI" id="CHEBI:57453"/>
    </ligand>
</feature>
<comment type="catalytic activity">
    <reaction evidence="11">
        <text>(6R)-5,10-methylene-5,6,7,8-tetrahydrofolate + glycine + H2O = (6S)-5,6,7,8-tetrahydrofolate + L-serine</text>
        <dbReference type="Rhea" id="RHEA:15481"/>
        <dbReference type="ChEBI" id="CHEBI:15377"/>
        <dbReference type="ChEBI" id="CHEBI:15636"/>
        <dbReference type="ChEBI" id="CHEBI:33384"/>
        <dbReference type="ChEBI" id="CHEBI:57305"/>
        <dbReference type="ChEBI" id="CHEBI:57453"/>
        <dbReference type="EC" id="2.1.2.1"/>
    </reaction>
</comment>
<keyword evidence="15" id="KW-1185">Reference proteome</keyword>
<dbReference type="GO" id="GO:0035999">
    <property type="term" value="P:tetrahydrofolate interconversion"/>
    <property type="evidence" value="ECO:0007669"/>
    <property type="project" value="UniProtKB-UniRule"/>
</dbReference>
<comment type="pathway">
    <text evidence="11">Amino-acid biosynthesis; glycine biosynthesis; glycine from L-serine: step 1/1.</text>
</comment>
<evidence type="ECO:0000256" key="6">
    <source>
        <dbReference type="ARBA" id="ARBA00022563"/>
    </source>
</evidence>
<evidence type="ECO:0000256" key="9">
    <source>
        <dbReference type="ARBA" id="ARBA00022898"/>
    </source>
</evidence>
<evidence type="ECO:0000256" key="8">
    <source>
        <dbReference type="ARBA" id="ARBA00022679"/>
    </source>
</evidence>
<dbReference type="Gene3D" id="3.90.1150.10">
    <property type="entry name" value="Aspartate Aminotransferase, domain 1"/>
    <property type="match status" value="1"/>
</dbReference>
<accession>A0A4R6IDY4</accession>
<comment type="function">
    <text evidence="10">Catalyzes the reversible interconversion of serine and glycine with tetrahydrofolate (THF) serving as the one-carbon carrier. This reaction serves as the major source of one-carbon groups required for the biosynthesis of purines, thymidylate, methionine, and other important biomolecules. Also exhibits THF-independent aldolase activity toward beta-hydroxyamino acids, producing glycine and aldehydes, via a retro-aldol mechanism. Thus, is able to catalyze the cleavage of L-allo-threonine.</text>
</comment>
<dbReference type="GO" id="GO:0030170">
    <property type="term" value="F:pyridoxal phosphate binding"/>
    <property type="evidence" value="ECO:0007669"/>
    <property type="project" value="UniProtKB-UniRule"/>
</dbReference>
<evidence type="ECO:0000256" key="7">
    <source>
        <dbReference type="ARBA" id="ARBA00022605"/>
    </source>
</evidence>
<comment type="caution">
    <text evidence="11">Lacks conserved residue(s) required for the propagation of feature annotation.</text>
</comment>
<dbReference type="PANTHER" id="PTHR11680">
    <property type="entry name" value="SERINE HYDROXYMETHYLTRANSFERASE"/>
    <property type="match status" value="1"/>
</dbReference>
<comment type="caution">
    <text evidence="14">The sequence shown here is derived from an EMBL/GenBank/DDBJ whole genome shotgun (WGS) entry which is preliminary data.</text>
</comment>